<keyword evidence="2" id="KW-1185">Reference proteome</keyword>
<gene>
    <name evidence="1" type="ORF">LRS13_24325</name>
</gene>
<sequence length="64" mass="6890">MSDGNCTITLSNGREYAIGLAGEEVVRRIAADERGMSQLPERGSQLALWVRNADVSAVQDAPSR</sequence>
<reference evidence="2" key="1">
    <citation type="submission" date="2021-11" db="EMBL/GenBank/DDBJ databases">
        <title>Cultivation dependent microbiological survey of springs from the worlds oldest radium mine currently devoted to the extraction of radon-saturated water.</title>
        <authorList>
            <person name="Kapinusova G."/>
            <person name="Smrhova T."/>
            <person name="Strejcek M."/>
            <person name="Suman J."/>
            <person name="Jani K."/>
            <person name="Pajer P."/>
            <person name="Uhlik O."/>
        </authorList>
    </citation>
    <scope>NUCLEOTIDE SEQUENCE [LARGE SCALE GENOMIC DNA]</scope>
    <source>
        <strain evidence="2">J379</strain>
    </source>
</reference>
<protein>
    <submittedName>
        <fullName evidence="1">Uncharacterized protein</fullName>
    </submittedName>
</protein>
<dbReference type="Proteomes" id="UP001058860">
    <property type="component" value="Chromosome"/>
</dbReference>
<dbReference type="RefSeq" id="WP_353864254.1">
    <property type="nucleotide sequence ID" value="NZ_CP088295.1"/>
</dbReference>
<name>A0ABY5PGD9_9ACTN</name>
<dbReference type="EMBL" id="CP088295">
    <property type="protein sequence ID" value="UUY03749.1"/>
    <property type="molecule type" value="Genomic_DNA"/>
</dbReference>
<evidence type="ECO:0000313" key="2">
    <source>
        <dbReference type="Proteomes" id="UP001058860"/>
    </source>
</evidence>
<evidence type="ECO:0000313" key="1">
    <source>
        <dbReference type="EMBL" id="UUY03749.1"/>
    </source>
</evidence>
<proteinExistence type="predicted"/>
<organism evidence="1 2">
    <name type="scientific">Svornostia abyssi</name>
    <dbReference type="NCBI Taxonomy" id="2898438"/>
    <lineage>
        <taxon>Bacteria</taxon>
        <taxon>Bacillati</taxon>
        <taxon>Actinomycetota</taxon>
        <taxon>Thermoleophilia</taxon>
        <taxon>Solirubrobacterales</taxon>
        <taxon>Baekduiaceae</taxon>
        <taxon>Svornostia</taxon>
    </lineage>
</organism>
<accession>A0ABY5PGD9</accession>